<feature type="non-terminal residue" evidence="1">
    <location>
        <position position="309"/>
    </location>
</feature>
<accession>A0A5C3M1L2</accession>
<gene>
    <name evidence="1" type="ORF">BDQ12DRAFT_682881</name>
</gene>
<name>A0A5C3M1L2_9AGAR</name>
<evidence type="ECO:0000313" key="1">
    <source>
        <dbReference type="EMBL" id="TFK39022.1"/>
    </source>
</evidence>
<evidence type="ECO:0000313" key="2">
    <source>
        <dbReference type="Proteomes" id="UP000308652"/>
    </source>
</evidence>
<reference evidence="1 2" key="1">
    <citation type="journal article" date="2019" name="Nat. Ecol. Evol.">
        <title>Megaphylogeny resolves global patterns of mushroom evolution.</title>
        <authorList>
            <person name="Varga T."/>
            <person name="Krizsan K."/>
            <person name="Foldi C."/>
            <person name="Dima B."/>
            <person name="Sanchez-Garcia M."/>
            <person name="Sanchez-Ramirez S."/>
            <person name="Szollosi G.J."/>
            <person name="Szarkandi J.G."/>
            <person name="Papp V."/>
            <person name="Albert L."/>
            <person name="Andreopoulos W."/>
            <person name="Angelini C."/>
            <person name="Antonin V."/>
            <person name="Barry K.W."/>
            <person name="Bougher N.L."/>
            <person name="Buchanan P."/>
            <person name="Buyck B."/>
            <person name="Bense V."/>
            <person name="Catcheside P."/>
            <person name="Chovatia M."/>
            <person name="Cooper J."/>
            <person name="Damon W."/>
            <person name="Desjardin D."/>
            <person name="Finy P."/>
            <person name="Geml J."/>
            <person name="Haridas S."/>
            <person name="Hughes K."/>
            <person name="Justo A."/>
            <person name="Karasinski D."/>
            <person name="Kautmanova I."/>
            <person name="Kiss B."/>
            <person name="Kocsube S."/>
            <person name="Kotiranta H."/>
            <person name="LaButti K.M."/>
            <person name="Lechner B.E."/>
            <person name="Liimatainen K."/>
            <person name="Lipzen A."/>
            <person name="Lukacs Z."/>
            <person name="Mihaltcheva S."/>
            <person name="Morgado L.N."/>
            <person name="Niskanen T."/>
            <person name="Noordeloos M.E."/>
            <person name="Ohm R.A."/>
            <person name="Ortiz-Santana B."/>
            <person name="Ovrebo C."/>
            <person name="Racz N."/>
            <person name="Riley R."/>
            <person name="Savchenko A."/>
            <person name="Shiryaev A."/>
            <person name="Soop K."/>
            <person name="Spirin V."/>
            <person name="Szebenyi C."/>
            <person name="Tomsovsky M."/>
            <person name="Tulloss R.E."/>
            <person name="Uehling J."/>
            <person name="Grigoriev I.V."/>
            <person name="Vagvolgyi C."/>
            <person name="Papp T."/>
            <person name="Martin F.M."/>
            <person name="Miettinen O."/>
            <person name="Hibbett D.S."/>
            <person name="Nagy L.G."/>
        </authorList>
    </citation>
    <scope>NUCLEOTIDE SEQUENCE [LARGE SCALE GENOMIC DNA]</scope>
    <source>
        <strain evidence="1 2">CBS 166.37</strain>
    </source>
</reference>
<keyword evidence="2" id="KW-1185">Reference proteome</keyword>
<dbReference type="EMBL" id="ML213601">
    <property type="protein sequence ID" value="TFK39022.1"/>
    <property type="molecule type" value="Genomic_DNA"/>
</dbReference>
<protein>
    <recommendedName>
        <fullName evidence="3">F-box domain-containing protein</fullName>
    </recommendedName>
</protein>
<proteinExistence type="predicted"/>
<organism evidence="1 2">
    <name type="scientific">Crucibulum laeve</name>
    <dbReference type="NCBI Taxonomy" id="68775"/>
    <lineage>
        <taxon>Eukaryota</taxon>
        <taxon>Fungi</taxon>
        <taxon>Dikarya</taxon>
        <taxon>Basidiomycota</taxon>
        <taxon>Agaricomycotina</taxon>
        <taxon>Agaricomycetes</taxon>
        <taxon>Agaricomycetidae</taxon>
        <taxon>Agaricales</taxon>
        <taxon>Agaricineae</taxon>
        <taxon>Nidulariaceae</taxon>
        <taxon>Crucibulum</taxon>
    </lineage>
</organism>
<dbReference type="OrthoDB" id="2935230at2759"/>
<dbReference type="Proteomes" id="UP000308652">
    <property type="component" value="Unassembled WGS sequence"/>
</dbReference>
<sequence length="309" mass="35406">MSASLLDLPTELIFEISSIVCSRSQHDYLSLKLVSRRLHDLISVPCLLVVPVILEDHTTIKSFSNFLQTSPWLPVRIRHLWITLGSSRHANYIATVCTNLVSLACSSNVLVFISSDVEFRHTHIRELTLIGENWPSWTPLICSPYGGHLCGQITHLRLQEGVTPILPIVLLTSLTHLAFSTRPVKDFVERHLIYLGQLRNLGCIVLTTFWWREEAPDQETLEILDMDRRLSLIHCEQHWREIDAWNDRVSGSEGIWGQGIKSTSKHLFSPPRVRAFDTLTSYDRKVLFWGSKFQVTFGYVVCVHKLHES</sequence>
<dbReference type="AlphaFoldDB" id="A0A5C3M1L2"/>
<evidence type="ECO:0008006" key="3">
    <source>
        <dbReference type="Google" id="ProtNLM"/>
    </source>
</evidence>